<evidence type="ECO:0000256" key="13">
    <source>
        <dbReference type="SAM" id="SignalP"/>
    </source>
</evidence>
<dbReference type="GO" id="GO:0005576">
    <property type="term" value="C:extracellular region"/>
    <property type="evidence" value="ECO:0007669"/>
    <property type="project" value="UniProtKB-SubCell"/>
</dbReference>
<dbReference type="PRINTS" id="PR00129">
    <property type="entry name" value="CUTINASE"/>
</dbReference>
<comment type="function">
    <text evidence="12">Catalyzes the hydrolysis of complex carboxylic polyesters found in the cell wall of plants. Degrades cutin, a macromolecule that forms the structure of the plant cuticle.</text>
</comment>
<evidence type="ECO:0000256" key="7">
    <source>
        <dbReference type="ARBA" id="ARBA00022801"/>
    </source>
</evidence>
<evidence type="ECO:0000313" key="14">
    <source>
        <dbReference type="EMBL" id="RPA90671.1"/>
    </source>
</evidence>
<dbReference type="GO" id="GO:0016052">
    <property type="term" value="P:carbohydrate catabolic process"/>
    <property type="evidence" value="ECO:0007669"/>
    <property type="project" value="TreeGrafter"/>
</dbReference>
<evidence type="ECO:0000256" key="10">
    <source>
        <dbReference type="PIRSR" id="PIRSR611150-1"/>
    </source>
</evidence>
<organism evidence="14 15">
    <name type="scientific">Choiromyces venosus 120613-1</name>
    <dbReference type="NCBI Taxonomy" id="1336337"/>
    <lineage>
        <taxon>Eukaryota</taxon>
        <taxon>Fungi</taxon>
        <taxon>Dikarya</taxon>
        <taxon>Ascomycota</taxon>
        <taxon>Pezizomycotina</taxon>
        <taxon>Pezizomycetes</taxon>
        <taxon>Pezizales</taxon>
        <taxon>Tuberaceae</taxon>
        <taxon>Choiromyces</taxon>
    </lineage>
</organism>
<dbReference type="STRING" id="1336337.A0A3N4J284"/>
<comment type="similarity">
    <text evidence="2 12">Belongs to the cutinase family.</text>
</comment>
<evidence type="ECO:0000256" key="5">
    <source>
        <dbReference type="ARBA" id="ARBA00022525"/>
    </source>
</evidence>
<evidence type="ECO:0000256" key="1">
    <source>
        <dbReference type="ARBA" id="ARBA00004613"/>
    </source>
</evidence>
<dbReference type="OrthoDB" id="2975078at2759"/>
<dbReference type="AlphaFoldDB" id="A0A3N4J284"/>
<evidence type="ECO:0000256" key="12">
    <source>
        <dbReference type="RuleBase" id="RU361263"/>
    </source>
</evidence>
<feature type="disulfide bond" evidence="11">
    <location>
        <begin position="38"/>
        <end position="111"/>
    </location>
</feature>
<keyword evidence="7 12" id="KW-0378">Hydrolase</keyword>
<dbReference type="EC" id="3.1.1.74" evidence="3 12"/>
<proteinExistence type="inferred from homology"/>
<dbReference type="PANTHER" id="PTHR48250">
    <property type="entry name" value="CUTINASE 2-RELATED"/>
    <property type="match status" value="1"/>
</dbReference>
<evidence type="ECO:0000256" key="9">
    <source>
        <dbReference type="ARBA" id="ARBA00034045"/>
    </source>
</evidence>
<keyword evidence="4 12" id="KW-0719">Serine esterase</keyword>
<dbReference type="InterPro" id="IPR043580">
    <property type="entry name" value="CUTINASE_1"/>
</dbReference>
<dbReference type="InterPro" id="IPR000675">
    <property type="entry name" value="Cutinase/axe"/>
</dbReference>
<dbReference type="Proteomes" id="UP000276215">
    <property type="component" value="Unassembled WGS sequence"/>
</dbReference>
<feature type="active site" description="Proton donor/acceptor" evidence="10">
    <location>
        <position position="187"/>
    </location>
</feature>
<feature type="active site" evidence="10">
    <location>
        <position position="174"/>
    </location>
</feature>
<dbReference type="InterPro" id="IPR011150">
    <property type="entry name" value="Cutinase_monf"/>
</dbReference>
<name>A0A3N4J284_9PEZI</name>
<keyword evidence="15" id="KW-1185">Reference proteome</keyword>
<dbReference type="SMART" id="SM01110">
    <property type="entry name" value="Cutinase"/>
    <property type="match status" value="1"/>
</dbReference>
<evidence type="ECO:0000256" key="11">
    <source>
        <dbReference type="PIRSR" id="PIRSR611150-2"/>
    </source>
</evidence>
<dbReference type="EMBL" id="ML120518">
    <property type="protein sequence ID" value="RPA90671.1"/>
    <property type="molecule type" value="Genomic_DNA"/>
</dbReference>
<comment type="subcellular location">
    <subcellularLocation>
        <location evidence="1 12">Secreted</location>
    </subcellularLocation>
</comment>
<dbReference type="Gene3D" id="3.40.50.1820">
    <property type="entry name" value="alpha/beta hydrolase"/>
    <property type="match status" value="1"/>
</dbReference>
<keyword evidence="6 13" id="KW-0732">Signal</keyword>
<reference evidence="14 15" key="1">
    <citation type="journal article" date="2018" name="Nat. Ecol. Evol.">
        <title>Pezizomycetes genomes reveal the molecular basis of ectomycorrhizal truffle lifestyle.</title>
        <authorList>
            <person name="Murat C."/>
            <person name="Payen T."/>
            <person name="Noel B."/>
            <person name="Kuo A."/>
            <person name="Morin E."/>
            <person name="Chen J."/>
            <person name="Kohler A."/>
            <person name="Krizsan K."/>
            <person name="Balestrini R."/>
            <person name="Da Silva C."/>
            <person name="Montanini B."/>
            <person name="Hainaut M."/>
            <person name="Levati E."/>
            <person name="Barry K.W."/>
            <person name="Belfiori B."/>
            <person name="Cichocki N."/>
            <person name="Clum A."/>
            <person name="Dockter R.B."/>
            <person name="Fauchery L."/>
            <person name="Guy J."/>
            <person name="Iotti M."/>
            <person name="Le Tacon F."/>
            <person name="Lindquist E.A."/>
            <person name="Lipzen A."/>
            <person name="Malagnac F."/>
            <person name="Mello A."/>
            <person name="Molinier V."/>
            <person name="Miyauchi S."/>
            <person name="Poulain J."/>
            <person name="Riccioni C."/>
            <person name="Rubini A."/>
            <person name="Sitrit Y."/>
            <person name="Splivallo R."/>
            <person name="Traeger S."/>
            <person name="Wang M."/>
            <person name="Zifcakova L."/>
            <person name="Wipf D."/>
            <person name="Zambonelli A."/>
            <person name="Paolocci F."/>
            <person name="Nowrousian M."/>
            <person name="Ottonello S."/>
            <person name="Baldrian P."/>
            <person name="Spatafora J.W."/>
            <person name="Henrissat B."/>
            <person name="Nagy L.G."/>
            <person name="Aury J.M."/>
            <person name="Wincker P."/>
            <person name="Grigoriev I.V."/>
            <person name="Bonfante P."/>
            <person name="Martin F.M."/>
        </authorList>
    </citation>
    <scope>NUCLEOTIDE SEQUENCE [LARGE SCALE GENOMIC DNA]</scope>
    <source>
        <strain evidence="14 15">120613-1</strain>
    </source>
</reference>
<evidence type="ECO:0000313" key="15">
    <source>
        <dbReference type="Proteomes" id="UP000276215"/>
    </source>
</evidence>
<keyword evidence="5 12" id="KW-0964">Secreted</keyword>
<accession>A0A3N4J284</accession>
<dbReference type="InterPro" id="IPR029058">
    <property type="entry name" value="AB_hydrolase_fold"/>
</dbReference>
<gene>
    <name evidence="14" type="ORF">L873DRAFT_1831677</name>
</gene>
<evidence type="ECO:0000256" key="4">
    <source>
        <dbReference type="ARBA" id="ARBA00022487"/>
    </source>
</evidence>
<comment type="catalytic activity">
    <reaction evidence="9 12">
        <text>cutin + H2O = cutin monomers.</text>
        <dbReference type="EC" id="3.1.1.74"/>
    </reaction>
</comment>
<keyword evidence="8 11" id="KW-1015">Disulfide bond</keyword>
<sequence length="205" mass="21313">MKFTLLSLLFTTALASPVVDLEKRHLSSTRNDLNDGKCGSVLVIYARGTTEAGNVGLIAGPPFFRTLDDLVDDLAVQGVDYPADVAGYLAGGSTAGATTMANLVAKAVSSCPNTKIVLSGYSQGAQVTHLAAAKIPASSYPRIAAIVVFGDPYEGYAFPGTLNNNVKTFCNVGDKICLGLPIVLAPHLTYGLDADEAAEYVAARV</sequence>
<dbReference type="GO" id="GO:0050525">
    <property type="term" value="F:cutinase activity"/>
    <property type="evidence" value="ECO:0007669"/>
    <property type="project" value="UniProtKB-UniRule"/>
</dbReference>
<evidence type="ECO:0000256" key="6">
    <source>
        <dbReference type="ARBA" id="ARBA00022729"/>
    </source>
</evidence>
<evidence type="ECO:0000256" key="8">
    <source>
        <dbReference type="ARBA" id="ARBA00023157"/>
    </source>
</evidence>
<feature type="active site" description="Nucleophile" evidence="10">
    <location>
        <position position="122"/>
    </location>
</feature>
<evidence type="ECO:0000256" key="3">
    <source>
        <dbReference type="ARBA" id="ARBA00013095"/>
    </source>
</evidence>
<evidence type="ECO:0000256" key="2">
    <source>
        <dbReference type="ARBA" id="ARBA00007534"/>
    </source>
</evidence>
<dbReference type="SUPFAM" id="SSF53474">
    <property type="entry name" value="alpha/beta-Hydrolases"/>
    <property type="match status" value="1"/>
</dbReference>
<protein>
    <recommendedName>
        <fullName evidence="3 12">Cutinase</fullName>
        <ecNumber evidence="3 12">3.1.1.74</ecNumber>
    </recommendedName>
</protein>
<feature type="chain" id="PRO_5018209401" description="Cutinase" evidence="13">
    <location>
        <begin position="16"/>
        <end position="205"/>
    </location>
</feature>
<dbReference type="PROSITE" id="PS00155">
    <property type="entry name" value="CUTINASE_1"/>
    <property type="match status" value="1"/>
</dbReference>
<feature type="signal peptide" evidence="13">
    <location>
        <begin position="1"/>
        <end position="15"/>
    </location>
</feature>
<feature type="disulfide bond" evidence="11">
    <location>
        <begin position="170"/>
        <end position="177"/>
    </location>
</feature>
<dbReference type="Pfam" id="PF01083">
    <property type="entry name" value="Cutinase"/>
    <property type="match status" value="1"/>
</dbReference>
<dbReference type="PANTHER" id="PTHR48250:SF1">
    <property type="entry name" value="CUTINASE"/>
    <property type="match status" value="1"/>
</dbReference>